<keyword evidence="2" id="KW-1185">Reference proteome</keyword>
<evidence type="ECO:0000313" key="2">
    <source>
        <dbReference type="Proteomes" id="UP000828941"/>
    </source>
</evidence>
<dbReference type="EMBL" id="CM039433">
    <property type="protein sequence ID" value="KAI4327332.1"/>
    <property type="molecule type" value="Genomic_DNA"/>
</dbReference>
<protein>
    <submittedName>
        <fullName evidence="1">Uncharacterized protein</fullName>
    </submittedName>
</protein>
<accession>A0ACB9MUL4</accession>
<sequence length="353" mass="41612">MKNWDEKRNMWLHLHPSFAAGARYRILLVTGSQPDPCKNPIGDHLLLRSFKNKVDYCRIHGYDILYNNLYLHSKMDSYWAKIPVIRASMIAHPEVEWIWWMDSDAVFTDMEFVVPLDEYMNHNLVVHGWPNMVYKDKDNKSWTGLNTGSYLIRNCQWSMDLMDVWSKMGPSTPNFEKWGRILRSIFKDKPFPLPDDQSSLIYLLFTEKQKWGDKTYLEGGYDLEAYWMAVMGRFDNLTDGYKEIEDGAKVLRRRHAEKLVAWYAALRELYMKERGYRPPSNGRRPFVTHFTGCQPCNGEHNPSYEGDTCWTEMVRALNFADNQVLRNYGFVHKDPGSSTVDPVPFDYPWNDLW</sequence>
<reference evidence="1 2" key="1">
    <citation type="journal article" date="2022" name="DNA Res.">
        <title>Chromosomal-level genome assembly of the orchid tree Bauhinia variegata (Leguminosae; Cercidoideae) supports the allotetraploid origin hypothesis of Bauhinia.</title>
        <authorList>
            <person name="Zhong Y."/>
            <person name="Chen Y."/>
            <person name="Zheng D."/>
            <person name="Pang J."/>
            <person name="Liu Y."/>
            <person name="Luo S."/>
            <person name="Meng S."/>
            <person name="Qian L."/>
            <person name="Wei D."/>
            <person name="Dai S."/>
            <person name="Zhou R."/>
        </authorList>
    </citation>
    <scope>NUCLEOTIDE SEQUENCE [LARGE SCALE GENOMIC DNA]</scope>
    <source>
        <strain evidence="1">BV-YZ2020</strain>
    </source>
</reference>
<gene>
    <name evidence="1" type="ORF">L6164_019805</name>
</gene>
<name>A0ACB9MUL4_BAUVA</name>
<comment type="caution">
    <text evidence="1">The sequence shown here is derived from an EMBL/GenBank/DDBJ whole genome shotgun (WGS) entry which is preliminary data.</text>
</comment>
<dbReference type="Proteomes" id="UP000828941">
    <property type="component" value="Chromosome 8"/>
</dbReference>
<organism evidence="1 2">
    <name type="scientific">Bauhinia variegata</name>
    <name type="common">Purple orchid tree</name>
    <name type="synonym">Phanera variegata</name>
    <dbReference type="NCBI Taxonomy" id="167791"/>
    <lineage>
        <taxon>Eukaryota</taxon>
        <taxon>Viridiplantae</taxon>
        <taxon>Streptophyta</taxon>
        <taxon>Embryophyta</taxon>
        <taxon>Tracheophyta</taxon>
        <taxon>Spermatophyta</taxon>
        <taxon>Magnoliopsida</taxon>
        <taxon>eudicotyledons</taxon>
        <taxon>Gunneridae</taxon>
        <taxon>Pentapetalae</taxon>
        <taxon>rosids</taxon>
        <taxon>fabids</taxon>
        <taxon>Fabales</taxon>
        <taxon>Fabaceae</taxon>
        <taxon>Cercidoideae</taxon>
        <taxon>Cercideae</taxon>
        <taxon>Bauhiniinae</taxon>
        <taxon>Bauhinia</taxon>
    </lineage>
</organism>
<proteinExistence type="predicted"/>
<evidence type="ECO:0000313" key="1">
    <source>
        <dbReference type="EMBL" id="KAI4327332.1"/>
    </source>
</evidence>